<dbReference type="Proteomes" id="UP000254938">
    <property type="component" value="Unassembled WGS sequence"/>
</dbReference>
<dbReference type="GO" id="GO:0016787">
    <property type="term" value="F:hydrolase activity"/>
    <property type="evidence" value="ECO:0007669"/>
    <property type="project" value="UniProtKB-KW"/>
</dbReference>
<evidence type="ECO:0000313" key="3">
    <source>
        <dbReference type="EMBL" id="STS82436.1"/>
    </source>
</evidence>
<organism evidence="3 4">
    <name type="scientific">Klebsiella pneumoniae</name>
    <dbReference type="NCBI Taxonomy" id="573"/>
    <lineage>
        <taxon>Bacteria</taxon>
        <taxon>Pseudomonadati</taxon>
        <taxon>Pseudomonadota</taxon>
        <taxon>Gammaproteobacteria</taxon>
        <taxon>Enterobacterales</taxon>
        <taxon>Enterobacteriaceae</taxon>
        <taxon>Klebsiella/Raoultella group</taxon>
        <taxon>Klebsiella</taxon>
        <taxon>Klebsiella pneumoniae complex</taxon>
    </lineage>
</organism>
<dbReference type="PANTHER" id="PTHR35562:SF2">
    <property type="entry name" value="DNA ENDONUCLEASE SMRA-RELATED"/>
    <property type="match status" value="1"/>
</dbReference>
<dbReference type="PROSITE" id="PS50828">
    <property type="entry name" value="SMR"/>
    <property type="match status" value="1"/>
</dbReference>
<dbReference type="SMART" id="SM00463">
    <property type="entry name" value="SMR"/>
    <property type="match status" value="1"/>
</dbReference>
<feature type="compositionally biased region" description="Low complexity" evidence="1">
    <location>
        <begin position="178"/>
        <end position="191"/>
    </location>
</feature>
<name>A0A377TU47_KLEPN</name>
<evidence type="ECO:0000259" key="2">
    <source>
        <dbReference type="PROSITE" id="PS50828"/>
    </source>
</evidence>
<accession>A0A377TU47</accession>
<dbReference type="InterPro" id="IPR002625">
    <property type="entry name" value="Smr_dom"/>
</dbReference>
<proteinExistence type="predicted"/>
<gene>
    <name evidence="3" type="primary">smrA_2</name>
    <name evidence="3" type="ORF">NCTC9140_04186</name>
</gene>
<keyword evidence="3" id="KW-0378">Hydrolase</keyword>
<dbReference type="SUPFAM" id="SSF160443">
    <property type="entry name" value="SMR domain-like"/>
    <property type="match status" value="1"/>
</dbReference>
<dbReference type="AlphaFoldDB" id="A0A377TU47"/>
<protein>
    <submittedName>
        <fullName evidence="3">Smr domain protein</fullName>
        <ecNumber evidence="3">3.1.-.-</ecNumber>
    </submittedName>
</protein>
<dbReference type="Pfam" id="PF01713">
    <property type="entry name" value="Smr"/>
    <property type="match status" value="1"/>
</dbReference>
<evidence type="ECO:0000313" key="4">
    <source>
        <dbReference type="Proteomes" id="UP000254938"/>
    </source>
</evidence>
<dbReference type="PANTHER" id="PTHR35562">
    <property type="entry name" value="DNA ENDONUCLEASE SMRA-RELATED"/>
    <property type="match status" value="1"/>
</dbReference>
<feature type="region of interest" description="Disordered" evidence="1">
    <location>
        <begin position="200"/>
        <end position="221"/>
    </location>
</feature>
<dbReference type="Gene3D" id="3.30.1370.110">
    <property type="match status" value="1"/>
</dbReference>
<sequence length="221" mass="24454">MNLDDKSLFLDAMEDVQPLKRNNDVHWHPGVTAGPRNASIPCSWIIFSPPAISISWPLATPLEFKREGLQSGVLDKLRRGKYSQQASLSLLRQPVEQCRQMLFAFMVQAQKEGLRNVLIVHGKGRDDQSHANIIRSYLARWLEELPEVQAFCAALRIMAAAAPAMLRCVNRRRRSRRPGSSTPSAVVSAEAASARGRLFAAPAARARSSRGPSSGPHAPRR</sequence>
<dbReference type="EC" id="3.1.-.-" evidence="3"/>
<feature type="region of interest" description="Disordered" evidence="1">
    <location>
        <begin position="172"/>
        <end position="191"/>
    </location>
</feature>
<dbReference type="EMBL" id="UGKQ01000007">
    <property type="protein sequence ID" value="STS82436.1"/>
    <property type="molecule type" value="Genomic_DNA"/>
</dbReference>
<evidence type="ECO:0000256" key="1">
    <source>
        <dbReference type="SAM" id="MobiDB-lite"/>
    </source>
</evidence>
<dbReference type="InterPro" id="IPR036063">
    <property type="entry name" value="Smr_dom_sf"/>
</dbReference>
<feature type="domain" description="Smr" evidence="2">
    <location>
        <begin position="88"/>
        <end position="152"/>
    </location>
</feature>
<dbReference type="GO" id="GO:0004520">
    <property type="term" value="F:DNA endonuclease activity"/>
    <property type="evidence" value="ECO:0007669"/>
    <property type="project" value="TreeGrafter"/>
</dbReference>
<reference evidence="3 4" key="1">
    <citation type="submission" date="2018-06" db="EMBL/GenBank/DDBJ databases">
        <authorList>
            <consortium name="Pathogen Informatics"/>
            <person name="Doyle S."/>
        </authorList>
    </citation>
    <scope>NUCLEOTIDE SEQUENCE [LARGE SCALE GENOMIC DNA]</scope>
    <source>
        <strain evidence="3 4">NCTC9140</strain>
    </source>
</reference>